<accession>A0ABX0GS73</accession>
<dbReference type="PRINTS" id="PR00455">
    <property type="entry name" value="HTHTETR"/>
</dbReference>
<dbReference type="InterPro" id="IPR001647">
    <property type="entry name" value="HTH_TetR"/>
</dbReference>
<dbReference type="PANTHER" id="PTHR30055">
    <property type="entry name" value="HTH-TYPE TRANSCRIPTIONAL REGULATOR RUTR"/>
    <property type="match status" value="1"/>
</dbReference>
<dbReference type="SUPFAM" id="SSF48498">
    <property type="entry name" value="Tetracyclin repressor-like, C-terminal domain"/>
    <property type="match status" value="1"/>
</dbReference>
<evidence type="ECO:0000313" key="6">
    <source>
        <dbReference type="EMBL" id="NHC13714.1"/>
    </source>
</evidence>
<dbReference type="InterPro" id="IPR036271">
    <property type="entry name" value="Tet_transcr_reg_TetR-rel_C_sf"/>
</dbReference>
<dbReference type="Pfam" id="PF13305">
    <property type="entry name" value="TetR_C_33"/>
    <property type="match status" value="1"/>
</dbReference>
<reference evidence="6 7" key="1">
    <citation type="submission" date="2020-03" db="EMBL/GenBank/DDBJ databases">
        <title>Two novel Motilibacter sp.</title>
        <authorList>
            <person name="Liu S."/>
        </authorList>
    </citation>
    <scope>NUCLEOTIDE SEQUENCE [LARGE SCALE GENOMIC DNA]</scope>
    <source>
        <strain evidence="6 7">E257</strain>
    </source>
</reference>
<evidence type="ECO:0000256" key="1">
    <source>
        <dbReference type="ARBA" id="ARBA00023015"/>
    </source>
</evidence>
<dbReference type="RefSeq" id="WP_166280404.1">
    <property type="nucleotide sequence ID" value="NZ_JAANNP010000002.1"/>
</dbReference>
<dbReference type="Proteomes" id="UP000800981">
    <property type="component" value="Unassembled WGS sequence"/>
</dbReference>
<evidence type="ECO:0000256" key="4">
    <source>
        <dbReference type="PROSITE-ProRule" id="PRU00335"/>
    </source>
</evidence>
<dbReference type="EMBL" id="JAANNP010000002">
    <property type="protein sequence ID" value="NHC13714.1"/>
    <property type="molecule type" value="Genomic_DNA"/>
</dbReference>
<keyword evidence="1" id="KW-0805">Transcription regulation</keyword>
<proteinExistence type="predicted"/>
<gene>
    <name evidence="6" type="ORF">G9H71_07965</name>
</gene>
<evidence type="ECO:0000256" key="3">
    <source>
        <dbReference type="ARBA" id="ARBA00023163"/>
    </source>
</evidence>
<dbReference type="InterPro" id="IPR025996">
    <property type="entry name" value="MT1864/Rv1816-like_C"/>
</dbReference>
<feature type="DNA-binding region" description="H-T-H motif" evidence="4">
    <location>
        <begin position="42"/>
        <end position="61"/>
    </location>
</feature>
<keyword evidence="3" id="KW-0804">Transcription</keyword>
<dbReference type="InterPro" id="IPR009057">
    <property type="entry name" value="Homeodomain-like_sf"/>
</dbReference>
<evidence type="ECO:0000259" key="5">
    <source>
        <dbReference type="PROSITE" id="PS50977"/>
    </source>
</evidence>
<dbReference type="Gene3D" id="1.10.357.10">
    <property type="entry name" value="Tetracycline Repressor, domain 2"/>
    <property type="match status" value="1"/>
</dbReference>
<feature type="domain" description="HTH tetR-type" evidence="5">
    <location>
        <begin position="19"/>
        <end position="79"/>
    </location>
</feature>
<dbReference type="PANTHER" id="PTHR30055:SF220">
    <property type="entry name" value="TETR-FAMILY REGULATORY PROTEIN"/>
    <property type="match status" value="1"/>
</dbReference>
<keyword evidence="7" id="KW-1185">Reference proteome</keyword>
<protein>
    <submittedName>
        <fullName evidence="6">TetR/AcrR family transcriptional regulator</fullName>
    </submittedName>
</protein>
<dbReference type="SUPFAM" id="SSF46689">
    <property type="entry name" value="Homeodomain-like"/>
    <property type="match status" value="1"/>
</dbReference>
<sequence>MTADVDGVNTRAKRPYHHGRLREALLEGALELARDGGPGAVGVREVARRAGVSPTAAYRHFADRDGLLGAVRDAAMGRLADRMRVEIAGADRSPAGAFRATGAAYVRFALEEPGLFRAAFAPCPAPPQGGPEDNPYALLGAALDALVQAGELSPDARLGAEDVAWACVHGVAQLVLEGQLGPEGGEAIRERAVDSLLDRVLDVVRDGLAAGPAVRPERPTA</sequence>
<organism evidence="6 7">
    <name type="scientific">Motilibacter deserti</name>
    <dbReference type="NCBI Taxonomy" id="2714956"/>
    <lineage>
        <taxon>Bacteria</taxon>
        <taxon>Bacillati</taxon>
        <taxon>Actinomycetota</taxon>
        <taxon>Actinomycetes</taxon>
        <taxon>Motilibacterales</taxon>
        <taxon>Motilibacteraceae</taxon>
        <taxon>Motilibacter</taxon>
    </lineage>
</organism>
<evidence type="ECO:0000313" key="7">
    <source>
        <dbReference type="Proteomes" id="UP000800981"/>
    </source>
</evidence>
<dbReference type="Pfam" id="PF00440">
    <property type="entry name" value="TetR_N"/>
    <property type="match status" value="1"/>
</dbReference>
<evidence type="ECO:0000256" key="2">
    <source>
        <dbReference type="ARBA" id="ARBA00023125"/>
    </source>
</evidence>
<name>A0ABX0GS73_9ACTN</name>
<dbReference type="InterPro" id="IPR050109">
    <property type="entry name" value="HTH-type_TetR-like_transc_reg"/>
</dbReference>
<keyword evidence="2 4" id="KW-0238">DNA-binding</keyword>
<dbReference type="PROSITE" id="PS50977">
    <property type="entry name" value="HTH_TETR_2"/>
    <property type="match status" value="1"/>
</dbReference>
<comment type="caution">
    <text evidence="6">The sequence shown here is derived from an EMBL/GenBank/DDBJ whole genome shotgun (WGS) entry which is preliminary data.</text>
</comment>